<dbReference type="InterPro" id="IPR035398">
    <property type="entry name" value="Bac_rhamnosid_C"/>
</dbReference>
<dbReference type="Gene3D" id="1.50.10.10">
    <property type="match status" value="1"/>
</dbReference>
<dbReference type="Pfam" id="PF17390">
    <property type="entry name" value="Bac_rhamnosid_C"/>
    <property type="match status" value="1"/>
</dbReference>
<dbReference type="InterPro" id="IPR035396">
    <property type="entry name" value="Bac_rhamnosid6H"/>
</dbReference>
<dbReference type="AlphaFoldDB" id="A0A6P1MAK9"/>
<reference evidence="3 4" key="1">
    <citation type="submission" date="2020-01" db="EMBL/GenBank/DDBJ databases">
        <title>Ponticoccus aerotolerans gen. nov., sp. nov., an anaerobic bacterium and proposal of Ponticoccusceae fam. nov., Ponticoccusles ord. nov. and Ponticoccuse classis nov. in the phylum Kiritimatiellaeota.</title>
        <authorList>
            <person name="Zhou L.Y."/>
            <person name="Du Z.J."/>
        </authorList>
    </citation>
    <scope>NUCLEOTIDE SEQUENCE [LARGE SCALE GENOMIC DNA]</scope>
    <source>
        <strain evidence="3 4">S-5007</strain>
    </source>
</reference>
<proteinExistence type="predicted"/>
<accession>A0A6P1MAK9</accession>
<gene>
    <name evidence="3" type="ORF">GT409_06640</name>
</gene>
<evidence type="ECO:0008006" key="5">
    <source>
        <dbReference type="Google" id="ProtNLM"/>
    </source>
</evidence>
<name>A0A6P1MAK9_9BACT</name>
<dbReference type="EMBL" id="CP047593">
    <property type="protein sequence ID" value="QHI69138.1"/>
    <property type="molecule type" value="Genomic_DNA"/>
</dbReference>
<dbReference type="PANTHER" id="PTHR34987:SF2">
    <property type="entry name" value="B, PUTATIVE (AFU_ORTHOLOGUE AFUA_7G05040)-RELATED"/>
    <property type="match status" value="1"/>
</dbReference>
<evidence type="ECO:0000313" key="4">
    <source>
        <dbReference type="Proteomes" id="UP000464954"/>
    </source>
</evidence>
<dbReference type="GO" id="GO:0005975">
    <property type="term" value="P:carbohydrate metabolic process"/>
    <property type="evidence" value="ECO:0007669"/>
    <property type="project" value="InterPro"/>
</dbReference>
<dbReference type="SUPFAM" id="SSF48208">
    <property type="entry name" value="Six-hairpin glycosidases"/>
    <property type="match status" value="1"/>
</dbReference>
<sequence>MKQIFSENSPARWIWSGEHIYKRAENGSPSHYEVRRFRRTFELNAVPQKLEVSVTGDSRFTLSCNGQIIVRGPAKGDVAHQFYSVVDLAPHLQAGENVLEALVMDFSKVNCHPPELGAPCWSITRSGGFLLECEEMPELSTDENWQVQVDRSYEFHNEGCPHGGFVGYFERVTPAAECGDWQPSTELYPPTRIEDYRDAPSPYGLLEAIVPPLDESEAKEFESVFEPGGGDAETPTEIPAHTTVEVILDAGALQTGFPLLETSGGKNSKVRMMYAEGLRLPWSVEDATILGRGIDTSNVSTMNDSEQAGWTLDRRGELKGWFDEVTLPGGEFTYEPFHWRCFQFVKLTIETADEPLALAPLKYRTALFPFEQKHRFQCSDDFFQTLEKISWRTFRLCTHETFEDCPYYEQMQYSGDSQITSLIALAGTGDTRLTRQALYQFSWSLRPEGITECRYPATLPVVIPSWSLHYIFMIADYYDYTGDKETVRDLLPCVRNILDWFDRHKDESGLPAKLPHWNIVDWSPRWDRGCPPGWDRGPTCIISSQYLRALRVAAKLDKSMNRFADEAETVAEKINALFWNEDRGLYEDCPGSPDASQYGNAWAVHSGAATGEQAARAMNAALNDSSLDPASFFGIYFMIRALEDCGQYSKFPQLLGRWQEMIDGGFSTWAEDITYWRSLCHAWSAFPSIEFIRGVLGIKPAKPGFEEILIQPQPLDLQFAEGSAPTPHGDVSSVWKIENGIFSIKVTAPEGIPLKIILPDETTHHTVKSFSGECPV</sequence>
<dbReference type="Proteomes" id="UP000464954">
    <property type="component" value="Chromosome"/>
</dbReference>
<dbReference type="RefSeq" id="WP_160628164.1">
    <property type="nucleotide sequence ID" value="NZ_CP047593.1"/>
</dbReference>
<dbReference type="Pfam" id="PF17389">
    <property type="entry name" value="Bac_rhamnosid6H"/>
    <property type="match status" value="1"/>
</dbReference>
<evidence type="ECO:0000259" key="1">
    <source>
        <dbReference type="Pfam" id="PF17389"/>
    </source>
</evidence>
<dbReference type="Gene3D" id="2.60.120.260">
    <property type="entry name" value="Galactose-binding domain-like"/>
    <property type="match status" value="2"/>
</dbReference>
<feature type="domain" description="Alpha-L-rhamnosidase C-terminal" evidence="2">
    <location>
        <begin position="697"/>
        <end position="767"/>
    </location>
</feature>
<dbReference type="InterPro" id="IPR012341">
    <property type="entry name" value="6hp_glycosidase-like_sf"/>
</dbReference>
<evidence type="ECO:0000313" key="3">
    <source>
        <dbReference type="EMBL" id="QHI69138.1"/>
    </source>
</evidence>
<keyword evidence="4" id="KW-1185">Reference proteome</keyword>
<dbReference type="InterPro" id="IPR008928">
    <property type="entry name" value="6-hairpin_glycosidase_sf"/>
</dbReference>
<feature type="domain" description="Alpha-L-rhamnosidase six-hairpin glycosidase" evidence="1">
    <location>
        <begin position="372"/>
        <end position="683"/>
    </location>
</feature>
<dbReference type="Gene3D" id="2.60.420.10">
    <property type="entry name" value="Maltose phosphorylase, domain 3"/>
    <property type="match status" value="1"/>
</dbReference>
<protein>
    <recommendedName>
        <fullName evidence="5">Alpha-L-rhamnosidase</fullName>
    </recommendedName>
</protein>
<organism evidence="3 4">
    <name type="scientific">Tichowtungia aerotolerans</name>
    <dbReference type="NCBI Taxonomy" id="2697043"/>
    <lineage>
        <taxon>Bacteria</taxon>
        <taxon>Pseudomonadati</taxon>
        <taxon>Kiritimatiellota</taxon>
        <taxon>Tichowtungiia</taxon>
        <taxon>Tichowtungiales</taxon>
        <taxon>Tichowtungiaceae</taxon>
        <taxon>Tichowtungia</taxon>
    </lineage>
</organism>
<evidence type="ECO:0000259" key="2">
    <source>
        <dbReference type="Pfam" id="PF17390"/>
    </source>
</evidence>
<dbReference type="InterPro" id="IPR008979">
    <property type="entry name" value="Galactose-bd-like_sf"/>
</dbReference>
<dbReference type="SUPFAM" id="SSF49785">
    <property type="entry name" value="Galactose-binding domain-like"/>
    <property type="match status" value="1"/>
</dbReference>
<dbReference type="KEGG" id="taer:GT409_06640"/>
<dbReference type="PANTHER" id="PTHR34987">
    <property type="entry name" value="C, PUTATIVE (AFU_ORTHOLOGUE AFUA_3G02880)-RELATED"/>
    <property type="match status" value="1"/>
</dbReference>